<evidence type="ECO:0000256" key="1">
    <source>
        <dbReference type="SAM" id="MobiDB-lite"/>
    </source>
</evidence>
<comment type="caution">
    <text evidence="2">The sequence shown here is derived from an EMBL/GenBank/DDBJ whole genome shotgun (WGS) entry which is preliminary data.</text>
</comment>
<accession>A0AAV3QVA2</accession>
<protein>
    <submittedName>
        <fullName evidence="2">Uncharacterized protein</fullName>
    </submittedName>
</protein>
<dbReference type="Proteomes" id="UP001454036">
    <property type="component" value="Unassembled WGS sequence"/>
</dbReference>
<feature type="region of interest" description="Disordered" evidence="1">
    <location>
        <begin position="216"/>
        <end position="274"/>
    </location>
</feature>
<feature type="compositionally biased region" description="Basic and acidic residues" evidence="1">
    <location>
        <begin position="225"/>
        <end position="236"/>
    </location>
</feature>
<name>A0AAV3QVA2_LITER</name>
<organism evidence="2 3">
    <name type="scientific">Lithospermum erythrorhizon</name>
    <name type="common">Purple gromwell</name>
    <name type="synonym">Lithospermum officinale var. erythrorhizon</name>
    <dbReference type="NCBI Taxonomy" id="34254"/>
    <lineage>
        <taxon>Eukaryota</taxon>
        <taxon>Viridiplantae</taxon>
        <taxon>Streptophyta</taxon>
        <taxon>Embryophyta</taxon>
        <taxon>Tracheophyta</taxon>
        <taxon>Spermatophyta</taxon>
        <taxon>Magnoliopsida</taxon>
        <taxon>eudicotyledons</taxon>
        <taxon>Gunneridae</taxon>
        <taxon>Pentapetalae</taxon>
        <taxon>asterids</taxon>
        <taxon>lamiids</taxon>
        <taxon>Boraginales</taxon>
        <taxon>Boraginaceae</taxon>
        <taxon>Boraginoideae</taxon>
        <taxon>Lithospermeae</taxon>
        <taxon>Lithospermum</taxon>
    </lineage>
</organism>
<keyword evidence="3" id="KW-1185">Reference proteome</keyword>
<evidence type="ECO:0000313" key="2">
    <source>
        <dbReference type="EMBL" id="GAA0166978.1"/>
    </source>
</evidence>
<feature type="compositionally biased region" description="Basic and acidic residues" evidence="1">
    <location>
        <begin position="165"/>
        <end position="183"/>
    </location>
</feature>
<feature type="compositionally biased region" description="Basic and acidic residues" evidence="1">
    <location>
        <begin position="255"/>
        <end position="274"/>
    </location>
</feature>
<reference evidence="2 3" key="1">
    <citation type="submission" date="2024-01" db="EMBL/GenBank/DDBJ databases">
        <title>The complete chloroplast genome sequence of Lithospermum erythrorhizon: insights into the phylogenetic relationship among Boraginaceae species and the maternal lineages of purple gromwells.</title>
        <authorList>
            <person name="Okada T."/>
            <person name="Watanabe K."/>
        </authorList>
    </citation>
    <scope>NUCLEOTIDE SEQUENCE [LARGE SCALE GENOMIC DNA]</scope>
</reference>
<sequence length="332" mass="37270">MEISIIMAQGCRRFEMIWNLPLGYLDAAIGRAIGAHIGEVLEFDKRSIEQERGRYIRVKGRKHGTTNLEEDSVVRSNAQSSTGKDLPIPETNARLALKELKMNSMPQSPRSQQTNNITSNGDRLGADGIENLWPMCFDKELGPKNNALKGKELEIVFSSNTSRDTTNEQKTTHPNTLEKHPDLMKGQKGNESYHFTFATGELHDIQVKQGGVRGITKRNSVGKGVKVDRKGLDRGRLGTGSVSGKRRKNEEESEADYREGTRRGLKSSRNELERKEEWDFQEGIHATLGTDSRHLDMMDGKNNLANLEEHKQWMASNSGSSLRVEVSDPKRP</sequence>
<evidence type="ECO:0000313" key="3">
    <source>
        <dbReference type="Proteomes" id="UP001454036"/>
    </source>
</evidence>
<dbReference type="EMBL" id="BAABME010022950">
    <property type="protein sequence ID" value="GAA0166978.1"/>
    <property type="molecule type" value="Genomic_DNA"/>
</dbReference>
<proteinExistence type="predicted"/>
<gene>
    <name evidence="2" type="ORF">LIER_40289</name>
</gene>
<dbReference type="AlphaFoldDB" id="A0AAV3QVA2"/>
<feature type="region of interest" description="Disordered" evidence="1">
    <location>
        <begin position="312"/>
        <end position="332"/>
    </location>
</feature>
<feature type="region of interest" description="Disordered" evidence="1">
    <location>
        <begin position="160"/>
        <end position="183"/>
    </location>
</feature>